<evidence type="ECO:0000313" key="2">
    <source>
        <dbReference type="EMBL" id="CUH84882.1"/>
    </source>
</evidence>
<reference evidence="2 3" key="1">
    <citation type="submission" date="2015-09" db="EMBL/GenBank/DDBJ databases">
        <authorList>
            <consortium name="Swine Surveillance"/>
        </authorList>
    </citation>
    <scope>NUCLEOTIDE SEQUENCE [LARGE SCALE GENOMIC DNA]</scope>
    <source>
        <strain evidence="2 3">CECT 8383</strain>
    </source>
</reference>
<keyword evidence="1" id="KW-0732">Signal</keyword>
<gene>
    <name evidence="2" type="ORF">TM5383_02101</name>
</gene>
<proteinExistence type="predicted"/>
<sequence length="141" mass="15644">MSKNFLAPHLFSASLLLAASVAAPVAAETTTLVCKVSNTKEKGWITPEYHFRYTDGKIDALVLDPLTAYVNDGEPSQAKLVANNDRRATFDWVVDTVSGSGQTVRMVYSATYKKTNDKFKVVARPRDYKNSFSRSGTCERR</sequence>
<evidence type="ECO:0000313" key="3">
    <source>
        <dbReference type="Proteomes" id="UP000051681"/>
    </source>
</evidence>
<evidence type="ECO:0000256" key="1">
    <source>
        <dbReference type="SAM" id="SignalP"/>
    </source>
</evidence>
<feature type="signal peptide" evidence="1">
    <location>
        <begin position="1"/>
        <end position="27"/>
    </location>
</feature>
<dbReference type="Proteomes" id="UP000051681">
    <property type="component" value="Unassembled WGS sequence"/>
</dbReference>
<organism evidence="2 3">
    <name type="scientific">Thalassovita mediterranea</name>
    <dbReference type="NCBI Taxonomy" id="340021"/>
    <lineage>
        <taxon>Bacteria</taxon>
        <taxon>Pseudomonadati</taxon>
        <taxon>Pseudomonadota</taxon>
        <taxon>Alphaproteobacteria</taxon>
        <taxon>Rhodobacterales</taxon>
        <taxon>Roseobacteraceae</taxon>
        <taxon>Thalassovita</taxon>
    </lineage>
</organism>
<dbReference type="AlphaFoldDB" id="A0A0P1GQG3"/>
<dbReference type="STRING" id="340021.TM5383_02101"/>
<name>A0A0P1GQG3_9RHOB</name>
<keyword evidence="3" id="KW-1185">Reference proteome</keyword>
<dbReference type="EMBL" id="CYSF01000009">
    <property type="protein sequence ID" value="CUH84882.1"/>
    <property type="molecule type" value="Genomic_DNA"/>
</dbReference>
<protein>
    <submittedName>
        <fullName evidence="2">Uncharacterized protein</fullName>
    </submittedName>
</protein>
<feature type="chain" id="PRO_5006063667" evidence="1">
    <location>
        <begin position="28"/>
        <end position="141"/>
    </location>
</feature>
<accession>A0A0P1GQG3</accession>